<sequence>MADPMEFPEFIQDVDNMNPVTQHTWLRRESPENKLVRKVEKLLTGPMQEKGNLRWIRARASSPEEKVLKEFIDYANITETSVDSILGSKGRWGAYVLVHYKPNDTEREAQQAYWICSQGYEKALVLVRPLHRILSLPTYQVYPSQSVKSVRDDTNIKPYNEKTSLDQISLYPHQTKIAYPFPEESTFVCVTYATDEEEFSKDRDLHVIPFMTSGLFPTE</sequence>
<evidence type="ECO:0000313" key="2">
    <source>
        <dbReference type="Proteomes" id="UP000054383"/>
    </source>
</evidence>
<gene>
    <name evidence="1" type="ORF">PISL3812_09929</name>
</gene>
<reference evidence="1 2" key="1">
    <citation type="submission" date="2015-04" db="EMBL/GenBank/DDBJ databases">
        <authorList>
            <person name="Syromyatnikov M.Y."/>
            <person name="Popov V.N."/>
        </authorList>
    </citation>
    <scope>NUCLEOTIDE SEQUENCE [LARGE SCALE GENOMIC DNA]</scope>
    <source>
        <strain evidence="1">WF-38-12</strain>
    </source>
</reference>
<dbReference type="AlphaFoldDB" id="A0A0U1MD33"/>
<evidence type="ECO:0000313" key="1">
    <source>
        <dbReference type="EMBL" id="CRG92856.1"/>
    </source>
</evidence>
<accession>A0A0U1MD33</accession>
<proteinExistence type="predicted"/>
<dbReference type="Proteomes" id="UP000054383">
    <property type="component" value="Unassembled WGS sequence"/>
</dbReference>
<organism evidence="1 2">
    <name type="scientific">Talaromyces islandicus</name>
    <name type="common">Penicillium islandicum</name>
    <dbReference type="NCBI Taxonomy" id="28573"/>
    <lineage>
        <taxon>Eukaryota</taxon>
        <taxon>Fungi</taxon>
        <taxon>Dikarya</taxon>
        <taxon>Ascomycota</taxon>
        <taxon>Pezizomycotina</taxon>
        <taxon>Eurotiomycetes</taxon>
        <taxon>Eurotiomycetidae</taxon>
        <taxon>Eurotiales</taxon>
        <taxon>Trichocomaceae</taxon>
        <taxon>Talaromyces</taxon>
        <taxon>Talaromyces sect. Islandici</taxon>
    </lineage>
</organism>
<dbReference type="EMBL" id="CVMT01000022">
    <property type="protein sequence ID" value="CRG92856.1"/>
    <property type="molecule type" value="Genomic_DNA"/>
</dbReference>
<keyword evidence="2" id="KW-1185">Reference proteome</keyword>
<protein>
    <submittedName>
        <fullName evidence="1">Uncharacterized protein</fullName>
    </submittedName>
</protein>
<name>A0A0U1MD33_TALIS</name>
<dbReference type="OrthoDB" id="4219640at2759"/>